<organism evidence="1 2">
    <name type="scientific">Kitasatospora acidiphila</name>
    <dbReference type="NCBI Taxonomy" id="2567942"/>
    <lineage>
        <taxon>Bacteria</taxon>
        <taxon>Bacillati</taxon>
        <taxon>Actinomycetota</taxon>
        <taxon>Actinomycetes</taxon>
        <taxon>Kitasatosporales</taxon>
        <taxon>Streptomycetaceae</taxon>
        <taxon>Kitasatospora</taxon>
    </lineage>
</organism>
<dbReference type="Proteomes" id="UP000319103">
    <property type="component" value="Unassembled WGS sequence"/>
</dbReference>
<reference evidence="1 2" key="1">
    <citation type="submission" date="2019-06" db="EMBL/GenBank/DDBJ databases">
        <title>Description of Kitasatospora acidophila sp. nov. isolated from pine grove soil, and reclassification of Streptomyces novaecaesareae to Kitasatospora novaeceasareae comb. nov.</title>
        <authorList>
            <person name="Kim M.J."/>
        </authorList>
    </citation>
    <scope>NUCLEOTIDE SEQUENCE [LARGE SCALE GENOMIC DNA]</scope>
    <source>
        <strain evidence="1 2">MMS16-CNU292</strain>
    </source>
</reference>
<evidence type="ECO:0000313" key="2">
    <source>
        <dbReference type="Proteomes" id="UP000319103"/>
    </source>
</evidence>
<dbReference type="RefSeq" id="WP_141634713.1">
    <property type="nucleotide sequence ID" value="NZ_VIGB01000003.1"/>
</dbReference>
<comment type="caution">
    <text evidence="1">The sequence shown here is derived from an EMBL/GenBank/DDBJ whole genome shotgun (WGS) entry which is preliminary data.</text>
</comment>
<accession>A0A540W508</accession>
<dbReference type="EMBL" id="VIGB01000003">
    <property type="protein sequence ID" value="TQF04125.1"/>
    <property type="molecule type" value="Genomic_DNA"/>
</dbReference>
<name>A0A540W508_9ACTN</name>
<keyword evidence="2" id="KW-1185">Reference proteome</keyword>
<dbReference type="AlphaFoldDB" id="A0A540W508"/>
<sequence length="202" mass="20194">MQVQLAARAAFPDLAFAAATPEALVLLDGVAPKAGGAAGKPGCRHGTPWFVRRLGVHLLARLTDRCDRSIAECLADAIAETAALHGGRCDLADPAAPAAAVLAARLHGASLEYLLLGGPLLLLDTAGGPLSLRHGGAGRAGASPRVSETARTGFVRLDGLRALAALADGTGGTDRTAGGGLLRRLAEGGPAAEPGVLLHAVC</sequence>
<proteinExistence type="predicted"/>
<protein>
    <submittedName>
        <fullName evidence="1">Uncharacterized protein</fullName>
    </submittedName>
</protein>
<dbReference type="OrthoDB" id="3190646at2"/>
<evidence type="ECO:0000313" key="1">
    <source>
        <dbReference type="EMBL" id="TQF04125.1"/>
    </source>
</evidence>
<gene>
    <name evidence="1" type="ORF">E6W39_20185</name>
</gene>